<dbReference type="RefSeq" id="WP_259447240.1">
    <property type="nucleotide sequence ID" value="NZ_CP119520.1"/>
</dbReference>
<reference evidence="3" key="1">
    <citation type="submission" date="2022-08" db="EMBL/GenBank/DDBJ databases">
        <title>Reclassification of Massilia species as members of the genera Telluria, Duganella, Pseudoduganella, Mokoshia gen. nov. and Zemynaea gen. nov. using orthogonal and non-orthogonal genome-based approaches.</title>
        <authorList>
            <person name="Bowman J.P."/>
        </authorList>
    </citation>
    <scope>NUCLEOTIDE SEQUENCE</scope>
    <source>
        <strain evidence="3">LMG 11547</strain>
    </source>
</reference>
<dbReference type="InterPro" id="IPR047137">
    <property type="entry name" value="ORF3"/>
</dbReference>
<dbReference type="CDD" id="cd07817">
    <property type="entry name" value="SRPBCC_8"/>
    <property type="match status" value="1"/>
</dbReference>
<evidence type="ECO:0000259" key="2">
    <source>
        <dbReference type="Pfam" id="PF03364"/>
    </source>
</evidence>
<feature type="domain" description="Coenzyme Q-binding protein COQ10 START" evidence="2">
    <location>
        <begin position="237"/>
        <end position="359"/>
    </location>
</feature>
<dbReference type="InterPro" id="IPR023393">
    <property type="entry name" value="START-like_dom_sf"/>
</dbReference>
<organism evidence="3 4">
    <name type="scientific">Telluria mixta</name>
    <dbReference type="NCBI Taxonomy" id="34071"/>
    <lineage>
        <taxon>Bacteria</taxon>
        <taxon>Pseudomonadati</taxon>
        <taxon>Pseudomonadota</taxon>
        <taxon>Betaproteobacteria</taxon>
        <taxon>Burkholderiales</taxon>
        <taxon>Oxalobacteraceae</taxon>
        <taxon>Telluria group</taxon>
        <taxon>Telluria</taxon>
    </lineage>
</organism>
<dbReference type="PANTHER" id="PTHR33824">
    <property type="entry name" value="POLYKETIDE CYCLASE/DEHYDRASE AND LIPID TRANSPORT SUPERFAMILY PROTEIN"/>
    <property type="match status" value="1"/>
</dbReference>
<evidence type="ECO:0000256" key="1">
    <source>
        <dbReference type="ARBA" id="ARBA00008918"/>
    </source>
</evidence>
<evidence type="ECO:0000313" key="4">
    <source>
        <dbReference type="Proteomes" id="UP001165263"/>
    </source>
</evidence>
<dbReference type="SUPFAM" id="SSF55961">
    <property type="entry name" value="Bet v1-like"/>
    <property type="match status" value="1"/>
</dbReference>
<name>A0ABT2BSF1_9BURK</name>
<evidence type="ECO:0000313" key="3">
    <source>
        <dbReference type="EMBL" id="MCS0627981.1"/>
    </source>
</evidence>
<dbReference type="Gene3D" id="3.30.530.20">
    <property type="match status" value="1"/>
</dbReference>
<dbReference type="PANTHER" id="PTHR33824:SF7">
    <property type="entry name" value="POLYKETIDE CYCLASE_DEHYDRASE AND LIPID TRANSPORT SUPERFAMILY PROTEIN"/>
    <property type="match status" value="1"/>
</dbReference>
<proteinExistence type="inferred from homology"/>
<sequence length="386" mass="40997">MKNTTDTGYEIAKWIGGAAAGALLMYMLDPDRGGARRAQSAAAVRNAGARTSSALGNVWRGAGERIGAAGDELRDRAADVADGAGARSGSALERMGHAASEVLDAGLDKAKDTLARASDAVGSGMDKARHALGGNEAGNGMDKARAMAHDVRTRMRDTLQTGPGGEWTPTVRNSALAGGGLLALYALSRRSPLAWMLGLAGAALLARGAANQPLLPMLRGRGMGMDQTVDFSKSIHIDAAPDDVYDLWTHYENFPHFMSHVVEVRDLGRGRSHWVVRGPGGSEFEWNAVLTEQTRPHRLAWRSEAGAEIPQSGSIQFEPHRGGTRVTVHMSYTPPAGAIGHGLATLLGSDPKSQMDDDLARMKAFIERGAVPRDAARPRSSSRWLH</sequence>
<keyword evidence="4" id="KW-1185">Reference proteome</keyword>
<dbReference type="Pfam" id="PF03364">
    <property type="entry name" value="Polyketide_cyc"/>
    <property type="match status" value="1"/>
</dbReference>
<comment type="caution">
    <text evidence="3">The sequence shown here is derived from an EMBL/GenBank/DDBJ whole genome shotgun (WGS) entry which is preliminary data.</text>
</comment>
<protein>
    <submittedName>
        <fullName evidence="3">SRPBCC family protein</fullName>
    </submittedName>
</protein>
<dbReference type="Proteomes" id="UP001165263">
    <property type="component" value="Unassembled WGS sequence"/>
</dbReference>
<dbReference type="EMBL" id="JANUHC010000001">
    <property type="protein sequence ID" value="MCS0627981.1"/>
    <property type="molecule type" value="Genomic_DNA"/>
</dbReference>
<accession>A0ABT2BSF1</accession>
<dbReference type="InterPro" id="IPR005031">
    <property type="entry name" value="COQ10_START"/>
</dbReference>
<comment type="similarity">
    <text evidence="1">Belongs to the ribosome association toxin RatA family.</text>
</comment>
<gene>
    <name evidence="3" type="ORF">NX786_01310</name>
</gene>